<evidence type="ECO:0000313" key="2">
    <source>
        <dbReference type="Proteomes" id="UP001165586"/>
    </source>
</evidence>
<dbReference type="Proteomes" id="UP001165586">
    <property type="component" value="Unassembled WGS sequence"/>
</dbReference>
<dbReference type="Pfam" id="PF25622">
    <property type="entry name" value="Phi29_MCP"/>
    <property type="match status" value="1"/>
</dbReference>
<protein>
    <submittedName>
        <fullName evidence="1">Uncharacterized protein</fullName>
    </submittedName>
</protein>
<name>A0ABT2H9P1_9MICO</name>
<reference evidence="1" key="1">
    <citation type="submission" date="2022-08" db="EMBL/GenBank/DDBJ databases">
        <authorList>
            <person name="Deng Y."/>
            <person name="Han X.-F."/>
            <person name="Zhang Y.-Q."/>
        </authorList>
    </citation>
    <scope>NUCLEOTIDE SEQUENCE</scope>
    <source>
        <strain evidence="1">CPCC 203386</strain>
    </source>
</reference>
<comment type="caution">
    <text evidence="1">The sequence shown here is derived from an EMBL/GenBank/DDBJ whole genome shotgun (WGS) entry which is preliminary data.</text>
</comment>
<accession>A0ABT2H9P1</accession>
<feature type="non-terminal residue" evidence="1">
    <location>
        <position position="1"/>
    </location>
</feature>
<proteinExistence type="predicted"/>
<organism evidence="1 2">
    <name type="scientific">Herbiconiux daphne</name>
    <dbReference type="NCBI Taxonomy" id="2970914"/>
    <lineage>
        <taxon>Bacteria</taxon>
        <taxon>Bacillati</taxon>
        <taxon>Actinomycetota</taxon>
        <taxon>Actinomycetes</taxon>
        <taxon>Micrococcales</taxon>
        <taxon>Microbacteriaceae</taxon>
        <taxon>Herbiconiux</taxon>
    </lineage>
</organism>
<evidence type="ECO:0000313" key="1">
    <source>
        <dbReference type="EMBL" id="MCS5736678.1"/>
    </source>
</evidence>
<gene>
    <name evidence="1" type="ORF">N1032_23390</name>
</gene>
<dbReference type="RefSeq" id="WP_259542746.1">
    <property type="nucleotide sequence ID" value="NZ_JANLCJ010000109.1"/>
</dbReference>
<keyword evidence="2" id="KW-1185">Reference proteome</keyword>
<dbReference type="EMBL" id="JANLCJ010000109">
    <property type="protein sequence ID" value="MCS5736678.1"/>
    <property type="molecule type" value="Genomic_DNA"/>
</dbReference>
<sequence length="86" mass="9882">TIQKGSVFTYAVDTVPEFAGKVEEIKPTSDLFALIIDVNAIKYKRCTNGMLKPPFYNGETDEVTYWLHYYSFKSISPFYNKILVSE</sequence>